<feature type="region of interest" description="Disordered" evidence="5">
    <location>
        <begin position="23"/>
        <end position="52"/>
    </location>
</feature>
<comment type="caution">
    <text evidence="7">The sequence shown here is derived from an EMBL/GenBank/DDBJ whole genome shotgun (WGS) entry which is preliminary data.</text>
</comment>
<evidence type="ECO:0000256" key="2">
    <source>
        <dbReference type="ARBA" id="ARBA00022670"/>
    </source>
</evidence>
<keyword evidence="6" id="KW-0732">Signal</keyword>
<comment type="similarity">
    <text evidence="1">Belongs to the peptidase S51 family.</text>
</comment>
<protein>
    <submittedName>
        <fullName evidence="7">Cyanophycinase</fullName>
    </submittedName>
</protein>
<dbReference type="EMBL" id="JADQDC010000001">
    <property type="protein sequence ID" value="MBF9149886.1"/>
    <property type="molecule type" value="Genomic_DNA"/>
</dbReference>
<evidence type="ECO:0000256" key="5">
    <source>
        <dbReference type="SAM" id="MobiDB-lite"/>
    </source>
</evidence>
<dbReference type="CDD" id="cd03145">
    <property type="entry name" value="GAT1_cyanophycinase"/>
    <property type="match status" value="1"/>
</dbReference>
<keyword evidence="4" id="KW-0720">Serine protease</keyword>
<dbReference type="Proteomes" id="UP000600799">
    <property type="component" value="Unassembled WGS sequence"/>
</dbReference>
<dbReference type="InterPro" id="IPR029062">
    <property type="entry name" value="Class_I_gatase-like"/>
</dbReference>
<sequence>MHRPALLLALVLLASPARAEEPETPPEFYTFGDPAAPSPGRPSPGKPTPGLLLMGGGKRDRSALQWFFAHAGRGHVVIISASYGKDMGEEFFRTPDGPASVEVIVFHARSQSADPAILRKLARADAVFIAGGDQARYVRFWQGTEVARLLDAHVVSGKPLGGTSAGLAVLGEALYGAMDGNSITSPEALADPLGPGVTIERDFLHLVRLAGIITDSHFTQRDRLGRLFAFVAKAQALTGKPITGIGIDEDAALMVEADGTARLASPHRDGAAWIVDGSALRLSPQGAPLTANSVTVTLANAASTVHLPSARVENPAAIRRYEVRAGKLLLKP</sequence>
<reference evidence="7 8" key="1">
    <citation type="submission" date="2020-11" db="EMBL/GenBank/DDBJ databases">
        <title>The genome sequence of Novosphingobium sp. 1Y9A.</title>
        <authorList>
            <person name="Liu Y."/>
        </authorList>
    </citation>
    <scope>NUCLEOTIDE SEQUENCE [LARGE SCALE GENOMIC DNA]</scope>
    <source>
        <strain evidence="7 8">1Y9A</strain>
    </source>
</reference>
<accession>A0ABS0HD39</accession>
<dbReference type="Gene3D" id="3.40.50.880">
    <property type="match status" value="1"/>
</dbReference>
<evidence type="ECO:0000313" key="7">
    <source>
        <dbReference type="EMBL" id="MBF9149886.1"/>
    </source>
</evidence>
<gene>
    <name evidence="7" type="ORF">I2488_02595</name>
</gene>
<keyword evidence="2" id="KW-0645">Protease</keyword>
<dbReference type="RefSeq" id="WP_196274233.1">
    <property type="nucleotide sequence ID" value="NZ_JADQDC010000001.1"/>
</dbReference>
<dbReference type="PANTHER" id="PTHR36175">
    <property type="entry name" value="CYANOPHYCINASE"/>
    <property type="match status" value="1"/>
</dbReference>
<dbReference type="InterPro" id="IPR005320">
    <property type="entry name" value="Peptidase_S51"/>
</dbReference>
<feature type="chain" id="PRO_5045755167" evidence="6">
    <location>
        <begin position="20"/>
        <end position="332"/>
    </location>
</feature>
<dbReference type="PANTHER" id="PTHR36175:SF1">
    <property type="entry name" value="CYANOPHYCINASE"/>
    <property type="match status" value="1"/>
</dbReference>
<evidence type="ECO:0000256" key="1">
    <source>
        <dbReference type="ARBA" id="ARBA00006534"/>
    </source>
</evidence>
<evidence type="ECO:0000313" key="8">
    <source>
        <dbReference type="Proteomes" id="UP000600799"/>
    </source>
</evidence>
<dbReference type="Pfam" id="PF03575">
    <property type="entry name" value="Peptidase_S51"/>
    <property type="match status" value="1"/>
</dbReference>
<organism evidence="7 8">
    <name type="scientific">Novosphingobium jiangmenense</name>
    <dbReference type="NCBI Taxonomy" id="2791981"/>
    <lineage>
        <taxon>Bacteria</taxon>
        <taxon>Pseudomonadati</taxon>
        <taxon>Pseudomonadota</taxon>
        <taxon>Alphaproteobacteria</taxon>
        <taxon>Sphingomonadales</taxon>
        <taxon>Sphingomonadaceae</taxon>
        <taxon>Novosphingobium</taxon>
    </lineage>
</organism>
<feature type="compositionally biased region" description="Pro residues" evidence="5">
    <location>
        <begin position="36"/>
        <end position="47"/>
    </location>
</feature>
<proteinExistence type="inferred from homology"/>
<dbReference type="SUPFAM" id="SSF52317">
    <property type="entry name" value="Class I glutamine amidotransferase-like"/>
    <property type="match status" value="1"/>
</dbReference>
<keyword evidence="3" id="KW-0378">Hydrolase</keyword>
<name>A0ABS0HD39_9SPHN</name>
<feature type="signal peptide" evidence="6">
    <location>
        <begin position="1"/>
        <end position="19"/>
    </location>
</feature>
<keyword evidence="8" id="KW-1185">Reference proteome</keyword>
<evidence type="ECO:0000256" key="3">
    <source>
        <dbReference type="ARBA" id="ARBA00022801"/>
    </source>
</evidence>
<evidence type="ECO:0000256" key="4">
    <source>
        <dbReference type="ARBA" id="ARBA00022825"/>
    </source>
</evidence>
<evidence type="ECO:0000256" key="6">
    <source>
        <dbReference type="SAM" id="SignalP"/>
    </source>
</evidence>